<gene>
    <name evidence="1" type="ORF">PPACK8108_LOCUS3168</name>
</gene>
<sequence length="577" mass="65384">MIRHVPLNIYSDDTSGNLSKQWNKHISIFMSLAGLPPHISNQEYNTLFVATSNIATALELAAPVVEELNILSTAGFYTFDYSLQEEVFVLPVVLMFMGDSPMHAEITSTMHPNVSLQPCRFCNLKAKNKKEKATGAYVDKFLGQNTNGILVKPELRSWIETKKNAYHTWGLVQKGAPTSHVQRSILEFGIKDVLNQSIIHTIKENQDTKVIYNIKRIQNESLEKLFNPFYDLKGFDGHKDTPVEILHVILLGIAKYLYRDIISGLTVEKKDELVARLQSFDISNLNIPSIKAKYLVQHYSSLVGKDFKIIIQAAPFVFFTLIEESRRKIWISLCNLCSLIFQTHISCLENYVENLNSFTQDFLIKLISSNAQWVNKPKFHILLHLSQSVARFGPASLFATEKFESYNGVDIANSFMNFSAIRYCLSGGNCISKTNVSIVSPSYQVKNLLLKNPTIQNLLGLDSHIFKVKPRYPFFKKPPLSSTDYDISTTPRGIKSISPNSDWINILSFELDAHQSIKANSFVSIKGQQVNQNNFIAFIIGIWGVDNISNQKIYIHCLHCEMLEVDPFYGMRCGMPV</sequence>
<reference evidence="1" key="1">
    <citation type="submission" date="2022-06" db="EMBL/GenBank/DDBJ databases">
        <authorList>
            <consortium name="SYNGENTA / RWTH Aachen University"/>
        </authorList>
    </citation>
    <scope>NUCLEOTIDE SEQUENCE</scope>
</reference>
<dbReference type="EMBL" id="CALTRL010000556">
    <property type="protein sequence ID" value="CAH7668642.1"/>
    <property type="molecule type" value="Genomic_DNA"/>
</dbReference>
<keyword evidence="2" id="KW-1185">Reference proteome</keyword>
<accession>A0AAV0AJG8</accession>
<proteinExistence type="predicted"/>
<organism evidence="1 2">
    <name type="scientific">Phakopsora pachyrhizi</name>
    <name type="common">Asian soybean rust disease fungus</name>
    <dbReference type="NCBI Taxonomy" id="170000"/>
    <lineage>
        <taxon>Eukaryota</taxon>
        <taxon>Fungi</taxon>
        <taxon>Dikarya</taxon>
        <taxon>Basidiomycota</taxon>
        <taxon>Pucciniomycotina</taxon>
        <taxon>Pucciniomycetes</taxon>
        <taxon>Pucciniales</taxon>
        <taxon>Phakopsoraceae</taxon>
        <taxon>Phakopsora</taxon>
    </lineage>
</organism>
<protein>
    <submittedName>
        <fullName evidence="1">Uncharacterized protein</fullName>
    </submittedName>
</protein>
<evidence type="ECO:0000313" key="2">
    <source>
        <dbReference type="Proteomes" id="UP001153365"/>
    </source>
</evidence>
<dbReference type="PANTHER" id="PTHR31912">
    <property type="entry name" value="IP13529P"/>
    <property type="match status" value="1"/>
</dbReference>
<comment type="caution">
    <text evidence="1">The sequence shown here is derived from an EMBL/GenBank/DDBJ whole genome shotgun (WGS) entry which is preliminary data.</text>
</comment>
<name>A0AAV0AJG8_PHAPC</name>
<dbReference type="AlphaFoldDB" id="A0AAV0AJG8"/>
<dbReference type="PANTHER" id="PTHR31912:SF34">
    <property type="entry name" value="NOTOCHORD-RELATED PROTEIN"/>
    <property type="match status" value="1"/>
</dbReference>
<evidence type="ECO:0000313" key="1">
    <source>
        <dbReference type="EMBL" id="CAH7668642.1"/>
    </source>
</evidence>
<dbReference type="Proteomes" id="UP001153365">
    <property type="component" value="Unassembled WGS sequence"/>
</dbReference>